<feature type="compositionally biased region" description="Basic and acidic residues" evidence="1">
    <location>
        <begin position="1"/>
        <end position="23"/>
    </location>
</feature>
<evidence type="ECO:0000259" key="2">
    <source>
        <dbReference type="Pfam" id="PF07581"/>
    </source>
</evidence>
<dbReference type="AlphaFoldDB" id="A0A3N6MGZ0"/>
<organism evidence="3 4">
    <name type="scientific">Natrarchaeobius chitinivorans</name>
    <dbReference type="NCBI Taxonomy" id="1679083"/>
    <lineage>
        <taxon>Archaea</taxon>
        <taxon>Methanobacteriati</taxon>
        <taxon>Methanobacteriota</taxon>
        <taxon>Stenosarchaea group</taxon>
        <taxon>Halobacteria</taxon>
        <taxon>Halobacteriales</taxon>
        <taxon>Natrialbaceae</taxon>
        <taxon>Natrarchaeobius</taxon>
    </lineage>
</organism>
<keyword evidence="4" id="KW-1185">Reference proteome</keyword>
<sequence length="433" mass="45915">MTEERTDERARRRSKRDAVRDGDAGAPASGRRLDRRRDEQRATNSDGDRTDGEIDRRGELVRSVSRRTMLSSVGVGLAGVVVGFSGVAGATFAGGSGTQESPYRIETWEHLHDVRYDPDAHFELVADLDAETDGYDERAGESANDGDGWDPIGGPGSGFSGAFDGNGHVISDAFVERTGTGDDLIGLFAELRPDGTLENVGVKNQSVTGRNQVGGLVGHSSGEITRCFATGAVDGEDQYGSTMIGGLVGNNLGEITESYASGIVTGDYDFGGLVGSNDGIVTDSYYDSELNVTGIGDESGSENDVVGLETDDMLGIAPAPWGDDTMPAFDFDADWTVVVDDFPIPRPPEDVLDPIGPFEQPPRDLDGDGLYEDVNGDGESTVADVQALHRHLEDEVVTTNPEKFDFAGEDPGTVTDDDVAALYERVTEGDGDA</sequence>
<feature type="domain" description="GLUG" evidence="2">
    <location>
        <begin position="209"/>
        <end position="233"/>
    </location>
</feature>
<dbReference type="InterPro" id="IPR011493">
    <property type="entry name" value="GLUG"/>
</dbReference>
<evidence type="ECO:0000313" key="3">
    <source>
        <dbReference type="EMBL" id="RQH03364.1"/>
    </source>
</evidence>
<evidence type="ECO:0000313" key="4">
    <source>
        <dbReference type="Proteomes" id="UP000281431"/>
    </source>
</evidence>
<gene>
    <name evidence="3" type="ORF">EA472_02000</name>
</gene>
<feature type="region of interest" description="Disordered" evidence="1">
    <location>
        <begin position="1"/>
        <end position="54"/>
    </location>
</feature>
<feature type="domain" description="GLUG" evidence="2">
    <location>
        <begin position="240"/>
        <end position="265"/>
    </location>
</feature>
<accession>A0A3N6MGZ0</accession>
<dbReference type="OrthoDB" id="167814at2157"/>
<dbReference type="Pfam" id="PF07581">
    <property type="entry name" value="Glug"/>
    <property type="match status" value="2"/>
</dbReference>
<dbReference type="Gene3D" id="2.160.20.110">
    <property type="match status" value="1"/>
</dbReference>
<comment type="caution">
    <text evidence="3">The sequence shown here is derived from an EMBL/GenBank/DDBJ whole genome shotgun (WGS) entry which is preliminary data.</text>
</comment>
<protein>
    <recommendedName>
        <fullName evidence="2">GLUG domain-containing protein</fullName>
    </recommendedName>
</protein>
<evidence type="ECO:0000256" key="1">
    <source>
        <dbReference type="SAM" id="MobiDB-lite"/>
    </source>
</evidence>
<name>A0A3N6MGZ0_NATCH</name>
<feature type="compositionally biased region" description="Basic and acidic residues" evidence="1">
    <location>
        <begin position="31"/>
        <end position="54"/>
    </location>
</feature>
<dbReference type="EMBL" id="REFZ01000001">
    <property type="protein sequence ID" value="RQH03364.1"/>
    <property type="molecule type" value="Genomic_DNA"/>
</dbReference>
<dbReference type="Proteomes" id="UP000281431">
    <property type="component" value="Unassembled WGS sequence"/>
</dbReference>
<reference evidence="3 4" key="1">
    <citation type="submission" date="2018-10" db="EMBL/GenBank/DDBJ databases">
        <title>Natrarchaeobius chitinivorans gen. nov., sp. nov., and Natrarchaeobius haloalkaliphilus sp. nov., alkaliphilic, chitin-utilizing haloarchaea from hypersaline alkaline lakes.</title>
        <authorList>
            <person name="Sorokin D.Y."/>
            <person name="Elcheninov A.G."/>
            <person name="Kostrikina N.A."/>
            <person name="Bale N.J."/>
            <person name="Sinninghe Damste J.S."/>
            <person name="Khijniak T.V."/>
            <person name="Kublanov I.V."/>
            <person name="Toshchakov S.V."/>
        </authorList>
    </citation>
    <scope>NUCLEOTIDE SEQUENCE [LARGE SCALE GENOMIC DNA]</scope>
    <source>
        <strain evidence="3 4">AArcht7</strain>
    </source>
</reference>
<proteinExistence type="predicted"/>